<protein>
    <submittedName>
        <fullName evidence="1">Uncharacterized protein</fullName>
    </submittedName>
</protein>
<evidence type="ECO:0000313" key="1">
    <source>
        <dbReference type="EMBL" id="KAK8899916.1"/>
    </source>
</evidence>
<comment type="caution">
    <text evidence="1">The sequence shown here is derived from an EMBL/GenBank/DDBJ whole genome shotgun (WGS) entry which is preliminary data.</text>
</comment>
<keyword evidence="2" id="KW-1185">Reference proteome</keyword>
<name>A0ABR2LAA7_9EUKA</name>
<accession>A0ABR2LAA7</accession>
<dbReference type="EMBL" id="JAPFFF010000001">
    <property type="protein sequence ID" value="KAK8899916.1"/>
    <property type="molecule type" value="Genomic_DNA"/>
</dbReference>
<evidence type="ECO:0000313" key="2">
    <source>
        <dbReference type="Proteomes" id="UP001470230"/>
    </source>
</evidence>
<sequence>MECNEEMFLRLFEIKDKNTTEKSKDPENLPFADGTNFLKDVVNFISIELLDKTRVYEWFSPNATLLDLFQFVSSKLEKSNVSITKRGASTKYSFYLQDKEVKNDSKNIRFTTENQSKILRDCLSPINPGSTRNRYTLKVVLN</sequence>
<dbReference type="Proteomes" id="UP001470230">
    <property type="component" value="Unassembled WGS sequence"/>
</dbReference>
<proteinExistence type="predicted"/>
<reference evidence="1 2" key="1">
    <citation type="submission" date="2024-04" db="EMBL/GenBank/DDBJ databases">
        <title>Tritrichomonas musculus Genome.</title>
        <authorList>
            <person name="Alves-Ferreira E."/>
            <person name="Grigg M."/>
            <person name="Lorenzi H."/>
            <person name="Galac M."/>
        </authorList>
    </citation>
    <scope>NUCLEOTIDE SEQUENCE [LARGE SCALE GENOMIC DNA]</scope>
    <source>
        <strain evidence="1 2">EAF2021</strain>
    </source>
</reference>
<gene>
    <name evidence="1" type="ORF">M9Y10_002239</name>
</gene>
<organism evidence="1 2">
    <name type="scientific">Tritrichomonas musculus</name>
    <dbReference type="NCBI Taxonomy" id="1915356"/>
    <lineage>
        <taxon>Eukaryota</taxon>
        <taxon>Metamonada</taxon>
        <taxon>Parabasalia</taxon>
        <taxon>Tritrichomonadida</taxon>
        <taxon>Tritrichomonadidae</taxon>
        <taxon>Tritrichomonas</taxon>
    </lineage>
</organism>